<evidence type="ECO:0000313" key="2">
    <source>
        <dbReference type="EMBL" id="GIQ62276.1"/>
    </source>
</evidence>
<protein>
    <submittedName>
        <fullName evidence="2">Uncharacterized protein</fullName>
    </submittedName>
</protein>
<organism evidence="2 3">
    <name type="scientific">Paenibacillus cisolokensis</name>
    <dbReference type="NCBI Taxonomy" id="1658519"/>
    <lineage>
        <taxon>Bacteria</taxon>
        <taxon>Bacillati</taxon>
        <taxon>Bacillota</taxon>
        <taxon>Bacilli</taxon>
        <taxon>Bacillales</taxon>
        <taxon>Paenibacillaceae</taxon>
        <taxon>Paenibacillus</taxon>
    </lineage>
</organism>
<proteinExistence type="predicted"/>
<gene>
    <name evidence="2" type="ORF">PACILC2_08440</name>
</gene>
<name>A0ABQ4N276_9BACL</name>
<feature type="compositionally biased region" description="Basic and acidic residues" evidence="1">
    <location>
        <begin position="37"/>
        <end position="69"/>
    </location>
</feature>
<evidence type="ECO:0000256" key="1">
    <source>
        <dbReference type="SAM" id="MobiDB-lite"/>
    </source>
</evidence>
<dbReference type="Proteomes" id="UP000680304">
    <property type="component" value="Unassembled WGS sequence"/>
</dbReference>
<dbReference type="EMBL" id="BOVJ01000024">
    <property type="protein sequence ID" value="GIQ62276.1"/>
    <property type="molecule type" value="Genomic_DNA"/>
</dbReference>
<sequence>MQLFRKSNLPEDLGVKGGLSGGPETDRQKMGRTGGPETDRQKTERTGRTETDSERRGALADRRRIDKRWGTGGRATN</sequence>
<comment type="caution">
    <text evidence="2">The sequence shown here is derived from an EMBL/GenBank/DDBJ whole genome shotgun (WGS) entry which is preliminary data.</text>
</comment>
<reference evidence="2 3" key="1">
    <citation type="submission" date="2021-04" db="EMBL/GenBank/DDBJ databases">
        <title>Draft genome sequence of Paenibacillus cisolokensis, LC2-13A.</title>
        <authorList>
            <person name="Uke A."/>
            <person name="Chhe C."/>
            <person name="Baramee S."/>
            <person name="Kosugi A."/>
        </authorList>
    </citation>
    <scope>NUCLEOTIDE SEQUENCE [LARGE SCALE GENOMIC DNA]</scope>
    <source>
        <strain evidence="2 3">LC2-13A</strain>
    </source>
</reference>
<accession>A0ABQ4N276</accession>
<evidence type="ECO:0000313" key="3">
    <source>
        <dbReference type="Proteomes" id="UP000680304"/>
    </source>
</evidence>
<feature type="region of interest" description="Disordered" evidence="1">
    <location>
        <begin position="1"/>
        <end position="77"/>
    </location>
</feature>
<keyword evidence="3" id="KW-1185">Reference proteome</keyword>